<keyword evidence="1" id="KW-0479">Metal-binding</keyword>
<dbReference type="GO" id="GO:0016829">
    <property type="term" value="F:lyase activity"/>
    <property type="evidence" value="ECO:0007669"/>
    <property type="project" value="UniProtKB-KW"/>
</dbReference>
<organism evidence="6 7">
    <name type="scientific">Arthrobacter alpinus</name>
    <dbReference type="NCBI Taxonomy" id="656366"/>
    <lineage>
        <taxon>Bacteria</taxon>
        <taxon>Bacillati</taxon>
        <taxon>Actinomycetota</taxon>
        <taxon>Actinomycetes</taxon>
        <taxon>Micrococcales</taxon>
        <taxon>Micrococcaceae</taxon>
        <taxon>Arthrobacter</taxon>
    </lineage>
</organism>
<proteinExistence type="predicted"/>
<keyword evidence="3" id="KW-0411">Iron-sulfur</keyword>
<evidence type="ECO:0000313" key="6">
    <source>
        <dbReference type="EMBL" id="ALO67542.1"/>
    </source>
</evidence>
<dbReference type="InterPro" id="IPR058240">
    <property type="entry name" value="rSAM_sf"/>
</dbReference>
<dbReference type="PANTHER" id="PTHR43432:SF3">
    <property type="entry name" value="SLR0285 PROTEIN"/>
    <property type="match status" value="1"/>
</dbReference>
<reference evidence="7" key="1">
    <citation type="submission" date="2015-11" db="EMBL/GenBank/DDBJ databases">
        <authorList>
            <person name="Kumar R."/>
            <person name="Singh D."/>
            <person name="Swarnkar M.K."/>
            <person name="Singh A.K."/>
            <person name="Kumar S."/>
        </authorList>
    </citation>
    <scope>NUCLEOTIDE SEQUENCE [LARGE SCALE GENOMIC DNA]</scope>
    <source>
        <strain evidence="7">ERGS4:06</strain>
    </source>
</reference>
<dbReference type="NCBIfam" id="NF038135">
    <property type="entry name" value="rSAM_Rv2578c"/>
    <property type="match status" value="1"/>
</dbReference>
<protein>
    <submittedName>
        <fullName evidence="6">DNA repair photolyase</fullName>
    </submittedName>
</protein>
<dbReference type="GO" id="GO:0051536">
    <property type="term" value="F:iron-sulfur cluster binding"/>
    <property type="evidence" value="ECO:0007669"/>
    <property type="project" value="UniProtKB-KW"/>
</dbReference>
<evidence type="ECO:0000256" key="4">
    <source>
        <dbReference type="SAM" id="MobiDB-lite"/>
    </source>
</evidence>
<dbReference type="EMBL" id="CP013200">
    <property type="protein sequence ID" value="ALO67542.1"/>
    <property type="molecule type" value="Genomic_DNA"/>
</dbReference>
<dbReference type="CDD" id="cd01335">
    <property type="entry name" value="Radical_SAM"/>
    <property type="match status" value="1"/>
</dbReference>
<keyword evidence="6" id="KW-0456">Lyase</keyword>
<keyword evidence="2" id="KW-0408">Iron</keyword>
<dbReference type="Gene3D" id="3.80.30.30">
    <property type="match status" value="1"/>
</dbReference>
<dbReference type="Proteomes" id="UP000059574">
    <property type="component" value="Chromosome"/>
</dbReference>
<reference evidence="6 7" key="2">
    <citation type="journal article" date="2016" name="J. Biotechnol.">
        <title>Complete genome sequence of Arthrobacter alpinus ERGS4:06, a yellow pigmented bacterium tolerant to cold and radiations isolated from Sikkim Himalaya.</title>
        <authorList>
            <person name="Kumar R."/>
            <person name="Singh D."/>
            <person name="Swarnkar M.K."/>
            <person name="Singh A.K."/>
            <person name="Kumar S."/>
        </authorList>
    </citation>
    <scope>NUCLEOTIDE SEQUENCE [LARGE SCALE GENOMIC DNA]</scope>
    <source>
        <strain evidence="6 7">ERGS4:06</strain>
    </source>
</reference>
<dbReference type="InterPro" id="IPR007197">
    <property type="entry name" value="rSAM"/>
</dbReference>
<feature type="compositionally biased region" description="Polar residues" evidence="4">
    <location>
        <begin position="373"/>
        <end position="386"/>
    </location>
</feature>
<dbReference type="GO" id="GO:0046872">
    <property type="term" value="F:metal ion binding"/>
    <property type="evidence" value="ECO:0007669"/>
    <property type="project" value="UniProtKB-KW"/>
</dbReference>
<dbReference type="InterPro" id="IPR040086">
    <property type="entry name" value="MJ0683-like"/>
</dbReference>
<feature type="compositionally biased region" description="Polar residues" evidence="4">
    <location>
        <begin position="402"/>
        <end position="411"/>
    </location>
</feature>
<dbReference type="AlphaFoldDB" id="A0A0S2M1Q6"/>
<gene>
    <name evidence="6" type="ORF">AS189_14905</name>
</gene>
<sequence>MRWTNQQINQPLFPEQLAVSPAQVAPELPPGAPLLPLAGLVKSVQTPEFAGITFHEVLSKSALNKVPPSSTMPFEWTVNPYRGCSHACVYCFARKSHTYLDFDPGVDFDSQVVVKVNVAQVLRKELFKTSWQHHHVALGTNTDPYQRAEGRYQLMPGIIKALADSGTPFSILTKGTLLARDIPVLREAGRQVSVGMGISLALLDEGLAQTLEPGTPSPKARLSLISKLRDAGLPCGVMAMPILPWLTDSEESLDALFAALAEAGATGVSAGALYLRPGTREWFMQWLAREHPSLVGRYQRLYGSGAYASKEYRQWLAARVNEAKARNGFGKQGFIHDPRQEEAQYPAGSMPIPHNVEVERLRPLAGGGFRGIPSSTATASEANRGSASAGMTKAGTPKGIPASSNLEPTLF</sequence>
<dbReference type="PROSITE" id="PS51918">
    <property type="entry name" value="RADICAL_SAM"/>
    <property type="match status" value="1"/>
</dbReference>
<evidence type="ECO:0000313" key="7">
    <source>
        <dbReference type="Proteomes" id="UP000059574"/>
    </source>
</evidence>
<feature type="region of interest" description="Disordered" evidence="4">
    <location>
        <begin position="369"/>
        <end position="411"/>
    </location>
</feature>
<evidence type="ECO:0000256" key="2">
    <source>
        <dbReference type="ARBA" id="ARBA00023004"/>
    </source>
</evidence>
<accession>A0A0S2M1Q6</accession>
<dbReference type="SFLD" id="SFLDG01084">
    <property type="entry name" value="Uncharacterised_Radical_SAM_Su"/>
    <property type="match status" value="1"/>
</dbReference>
<dbReference type="PANTHER" id="PTHR43432">
    <property type="entry name" value="SLR0285 PROTEIN"/>
    <property type="match status" value="1"/>
</dbReference>
<evidence type="ECO:0000256" key="1">
    <source>
        <dbReference type="ARBA" id="ARBA00022723"/>
    </source>
</evidence>
<name>A0A0S2M1Q6_9MICC</name>
<dbReference type="Pfam" id="PF04055">
    <property type="entry name" value="Radical_SAM"/>
    <property type="match status" value="1"/>
</dbReference>
<dbReference type="InterPro" id="IPR006638">
    <property type="entry name" value="Elp3/MiaA/NifB-like_rSAM"/>
</dbReference>
<dbReference type="OrthoDB" id="9785699at2"/>
<dbReference type="SFLD" id="SFLDS00029">
    <property type="entry name" value="Radical_SAM"/>
    <property type="match status" value="1"/>
</dbReference>
<dbReference type="RefSeq" id="WP_062290581.1">
    <property type="nucleotide sequence ID" value="NZ_CP013200.1"/>
</dbReference>
<evidence type="ECO:0000256" key="3">
    <source>
        <dbReference type="ARBA" id="ARBA00023014"/>
    </source>
</evidence>
<dbReference type="SMART" id="SM00729">
    <property type="entry name" value="Elp3"/>
    <property type="match status" value="1"/>
</dbReference>
<evidence type="ECO:0000259" key="5">
    <source>
        <dbReference type="PROSITE" id="PS51918"/>
    </source>
</evidence>
<feature type="domain" description="Radical SAM core" evidence="5">
    <location>
        <begin position="70"/>
        <end position="319"/>
    </location>
</feature>
<dbReference type="SUPFAM" id="SSF102114">
    <property type="entry name" value="Radical SAM enzymes"/>
    <property type="match status" value="1"/>
</dbReference>